<evidence type="ECO:0000313" key="1">
    <source>
        <dbReference type="EMBL" id="KKN56097.1"/>
    </source>
</evidence>
<reference evidence="1" key="1">
    <citation type="journal article" date="2015" name="Nature">
        <title>Complex archaea that bridge the gap between prokaryotes and eukaryotes.</title>
        <authorList>
            <person name="Spang A."/>
            <person name="Saw J.H."/>
            <person name="Jorgensen S.L."/>
            <person name="Zaremba-Niedzwiedzka K."/>
            <person name="Martijn J."/>
            <person name="Lind A.E."/>
            <person name="van Eijk R."/>
            <person name="Schleper C."/>
            <person name="Guy L."/>
            <person name="Ettema T.J."/>
        </authorList>
    </citation>
    <scope>NUCLEOTIDE SEQUENCE</scope>
</reference>
<proteinExistence type="predicted"/>
<name>A0A0F9S1F4_9ZZZZ</name>
<sequence length="129" mass="14638">MTQNELDQLAAELKTRIKATDAKRLVLCKQLQLDKDKLGWLQGMSRYGDIVEVKQYRGYNKEPTLIQVVVLGIDTFWRSCAPIKRDGRLSRNHKMAENDLVPVGRYDGDDLPEPNEAAQFGLLHPAADD</sequence>
<dbReference type="EMBL" id="LAZR01000858">
    <property type="protein sequence ID" value="KKN56097.1"/>
    <property type="molecule type" value="Genomic_DNA"/>
</dbReference>
<gene>
    <name evidence="1" type="ORF">LCGC14_0575750</name>
</gene>
<protein>
    <submittedName>
        <fullName evidence="1">Uncharacterized protein</fullName>
    </submittedName>
</protein>
<dbReference type="AlphaFoldDB" id="A0A0F9S1F4"/>
<comment type="caution">
    <text evidence="1">The sequence shown here is derived from an EMBL/GenBank/DDBJ whole genome shotgun (WGS) entry which is preliminary data.</text>
</comment>
<organism evidence="1">
    <name type="scientific">marine sediment metagenome</name>
    <dbReference type="NCBI Taxonomy" id="412755"/>
    <lineage>
        <taxon>unclassified sequences</taxon>
        <taxon>metagenomes</taxon>
        <taxon>ecological metagenomes</taxon>
    </lineage>
</organism>
<accession>A0A0F9S1F4</accession>